<dbReference type="InterPro" id="IPR043502">
    <property type="entry name" value="DNA/RNA_pol_sf"/>
</dbReference>
<evidence type="ECO:0000313" key="2">
    <source>
        <dbReference type="Proteomes" id="UP000232722"/>
    </source>
</evidence>
<reference evidence="1 2" key="2">
    <citation type="submission" date="2017-09" db="EMBL/GenBank/DDBJ databases">
        <title>Extensive intraspecific genome diversity in a model arbuscular mycorrhizal fungus.</title>
        <authorList>
            <person name="Chen E.C."/>
            <person name="Morin E."/>
            <person name="Beaudet D."/>
            <person name="Noel J."/>
            <person name="Ndikumana S."/>
            <person name="Charron P."/>
            <person name="St-Onge C."/>
            <person name="Giorgi J."/>
            <person name="Grigoriev I.V."/>
            <person name="Roux C."/>
            <person name="Martin F.M."/>
            <person name="Corradi N."/>
        </authorList>
    </citation>
    <scope>NUCLEOTIDE SEQUENCE [LARGE SCALE GENOMIC DNA]</scope>
    <source>
        <strain evidence="1 2">A5</strain>
    </source>
</reference>
<dbReference type="VEuPathDB" id="FungiDB:FUN_025573"/>
<comment type="caution">
    <text evidence="1">The sequence shown here is derived from an EMBL/GenBank/DDBJ whole genome shotgun (WGS) entry which is preliminary data.</text>
</comment>
<gene>
    <name evidence="1" type="ORF">RhiirA5_505380</name>
</gene>
<dbReference type="PANTHER" id="PTHR31511:SF12">
    <property type="entry name" value="RHO TERMINATION FACTOR N-TERMINAL DOMAIN-CONTAINING PROTEIN"/>
    <property type="match status" value="1"/>
</dbReference>
<proteinExistence type="predicted"/>
<sequence>MENVRKYQDVKLMRMINENDEKKFLKKVRKPSFKYARQLGNTLVGAHMGKASVILNKPIIIGASVLGLSKLLMYRFWYGFVKEKYGNKVRLGYMDTDSFIYHVETEDIYKNMAERPDLFDLNDTKTIGLFKDETPGNVITESYHIRAKSYHYVLADKSTKSKHKGVSKKGMSDMAKDTYFPSLGGTLLDDTVEKDEIFDPMTQVYRDCLFENGVFYAKNVGMRTKNHVISLIESEKKALSQSIQNAGFVVKMEDDPIYDIHSEEYIDDLIHITIQRGLFKDVEDAIKSIKALAKMVISSKTSIDAFMKCPVPNIPNAFYDLVEAFYYSILRERQSLAHDI</sequence>
<organism evidence="1 2">
    <name type="scientific">Rhizophagus irregularis</name>
    <dbReference type="NCBI Taxonomy" id="588596"/>
    <lineage>
        <taxon>Eukaryota</taxon>
        <taxon>Fungi</taxon>
        <taxon>Fungi incertae sedis</taxon>
        <taxon>Mucoromycota</taxon>
        <taxon>Glomeromycotina</taxon>
        <taxon>Glomeromycetes</taxon>
        <taxon>Glomerales</taxon>
        <taxon>Glomeraceae</taxon>
        <taxon>Rhizophagus</taxon>
    </lineage>
</organism>
<dbReference type="EMBL" id="LLXJ01001980">
    <property type="protein sequence ID" value="PKC00077.1"/>
    <property type="molecule type" value="Genomic_DNA"/>
</dbReference>
<dbReference type="Gene3D" id="3.90.1600.10">
    <property type="entry name" value="Palm domain of DNA polymerase"/>
    <property type="match status" value="1"/>
</dbReference>
<reference evidence="1 2" key="1">
    <citation type="submission" date="2016-04" db="EMBL/GenBank/DDBJ databases">
        <title>Genome analyses suggest a sexual origin of heterokaryosis in a supposedly ancient asexual fungus.</title>
        <authorList>
            <person name="Ropars J."/>
            <person name="Sedzielewska K."/>
            <person name="Noel J."/>
            <person name="Charron P."/>
            <person name="Farinelli L."/>
            <person name="Marton T."/>
            <person name="Kruger M."/>
            <person name="Pelin A."/>
            <person name="Brachmann A."/>
            <person name="Corradi N."/>
        </authorList>
    </citation>
    <scope>NUCLEOTIDE SEQUENCE [LARGE SCALE GENOMIC DNA]</scope>
    <source>
        <strain evidence="1 2">A5</strain>
    </source>
</reference>
<dbReference type="VEuPathDB" id="FungiDB:RhiirFUN_021201"/>
<dbReference type="SUPFAM" id="SSF56672">
    <property type="entry name" value="DNA/RNA polymerases"/>
    <property type="match status" value="1"/>
</dbReference>
<protein>
    <recommendedName>
        <fullName evidence="3">DNA-directed DNA polymerase</fullName>
    </recommendedName>
</protein>
<dbReference type="Proteomes" id="UP000232722">
    <property type="component" value="Unassembled WGS sequence"/>
</dbReference>
<dbReference type="VEuPathDB" id="FungiDB:RhiirA1_450886"/>
<accession>A0A2N0NZU2</accession>
<dbReference type="PANTHER" id="PTHR31511">
    <property type="entry name" value="PROTEIN CBG23764"/>
    <property type="match status" value="1"/>
</dbReference>
<dbReference type="AlphaFoldDB" id="A0A2N0NZU2"/>
<name>A0A2N0NZU2_9GLOM</name>
<evidence type="ECO:0000313" key="1">
    <source>
        <dbReference type="EMBL" id="PKC00077.1"/>
    </source>
</evidence>
<dbReference type="InterPro" id="IPR023211">
    <property type="entry name" value="DNA_pol_palm_dom_sf"/>
</dbReference>
<evidence type="ECO:0008006" key="3">
    <source>
        <dbReference type="Google" id="ProtNLM"/>
    </source>
</evidence>